<dbReference type="InterPro" id="IPR036691">
    <property type="entry name" value="Endo/exonu/phosph_ase_sf"/>
</dbReference>
<proteinExistence type="predicted"/>
<gene>
    <name evidence="2" type="primary">CCRN4L</name>
    <name evidence="2" type="ORF">FOL47_007789</name>
</gene>
<organism evidence="2 3">
    <name type="scientific">Perkinsus chesapeaki</name>
    <name type="common">Clam parasite</name>
    <name type="synonym">Perkinsus andrewsi</name>
    <dbReference type="NCBI Taxonomy" id="330153"/>
    <lineage>
        <taxon>Eukaryota</taxon>
        <taxon>Sar</taxon>
        <taxon>Alveolata</taxon>
        <taxon>Perkinsozoa</taxon>
        <taxon>Perkinsea</taxon>
        <taxon>Perkinsida</taxon>
        <taxon>Perkinsidae</taxon>
        <taxon>Perkinsus</taxon>
    </lineage>
</organism>
<dbReference type="SUPFAM" id="SSF56219">
    <property type="entry name" value="DNase I-like"/>
    <property type="match status" value="1"/>
</dbReference>
<dbReference type="PANTHER" id="PTHR12121:SF36">
    <property type="entry name" value="ENDONUCLEASE_EXONUCLEASE_PHOSPHATASE DOMAIN-CONTAINING PROTEIN"/>
    <property type="match status" value="1"/>
</dbReference>
<dbReference type="Proteomes" id="UP000591131">
    <property type="component" value="Unassembled WGS sequence"/>
</dbReference>
<keyword evidence="3" id="KW-1185">Reference proteome</keyword>
<dbReference type="Pfam" id="PF03372">
    <property type="entry name" value="Exo_endo_phos"/>
    <property type="match status" value="1"/>
</dbReference>
<reference evidence="2 3" key="1">
    <citation type="submission" date="2020-04" db="EMBL/GenBank/DDBJ databases">
        <title>Perkinsus chesapeaki whole genome sequence.</title>
        <authorList>
            <person name="Bogema D.R."/>
        </authorList>
    </citation>
    <scope>NUCLEOTIDE SEQUENCE [LARGE SCALE GENOMIC DNA]</scope>
    <source>
        <strain evidence="2">ATCC PRA-425</strain>
    </source>
</reference>
<dbReference type="InterPro" id="IPR005135">
    <property type="entry name" value="Endo/exonuclease/phosphatase"/>
</dbReference>
<dbReference type="InterPro" id="IPR050410">
    <property type="entry name" value="CCR4/nocturin_mRNA_transcr"/>
</dbReference>
<evidence type="ECO:0000313" key="3">
    <source>
        <dbReference type="Proteomes" id="UP000591131"/>
    </source>
</evidence>
<dbReference type="Gene3D" id="3.60.10.10">
    <property type="entry name" value="Endonuclease/exonuclease/phosphatase"/>
    <property type="match status" value="1"/>
</dbReference>
<dbReference type="EMBL" id="JAAPAO010000474">
    <property type="protein sequence ID" value="KAF4658915.1"/>
    <property type="molecule type" value="Genomic_DNA"/>
</dbReference>
<name>A0A7J6LI22_PERCH</name>
<sequence length="632" mass="70379">MVAKDGELAKTSPASYRAGVKALATKTNKEDVMEALHYRTERLLREFEETYNESADVKSIVGNHKVLFRQVLLWGQENEPEIVEDIFEAVASATEDTLQLLSAVLMIDGIEETPAFTLETSLLLLPAVLDVIAQGVERTAEMYEVEDRDVQPSVVEVDLSELVTFVMKSREPFCVRNALIEVEESQGPTPSGNLVVAQVKLKIQPGHFVLHVEDGYLPYKDLAAQPVIITITPVKNPGKKHKLPVITATSLELDKSDEIEVDVEDSQDDMNDGTCIFYKTEHWSLVEDLSTIDDVLRAPLALVVLEHRNTRSVSFKLAVASIHLKAGTSQESDERRQEQLQWLTGKIDRASVAHNSAVLVCGDFNAEPTETSIQSIVETNDWKSVYPLGDGDRRPTTVHQRKGMAIIRRHIDYMWYSGSLNATGYFTFPDSCPLLPSKNYPSDHLHLVARFSLSEGQSDDTPSAAFRTVIFPDIVPVSKDKPERTIISLQVDRDTQSKIREILSGIVVAARQRGIQLEMVGRLSEVGSWTVDAIERADINILSIGDSNVQAIIGFALARNPGSVLLLDTQHVSERPPVVEYFCHQRKVPLIGSTEALARKMEDMIWGVRETKLSLEPLAVAGWVKYFKQVLS</sequence>
<comment type="caution">
    <text evidence="2">The sequence shown here is derived from an EMBL/GenBank/DDBJ whole genome shotgun (WGS) entry which is preliminary data.</text>
</comment>
<evidence type="ECO:0000259" key="1">
    <source>
        <dbReference type="Pfam" id="PF03372"/>
    </source>
</evidence>
<evidence type="ECO:0000313" key="2">
    <source>
        <dbReference type="EMBL" id="KAF4658915.1"/>
    </source>
</evidence>
<protein>
    <submittedName>
        <fullName evidence="2">CCR4 carbon catabolite repression 4-like</fullName>
    </submittedName>
</protein>
<dbReference type="AlphaFoldDB" id="A0A7J6LI22"/>
<dbReference type="GO" id="GO:0000175">
    <property type="term" value="F:3'-5'-RNA exonuclease activity"/>
    <property type="evidence" value="ECO:0007669"/>
    <property type="project" value="TreeGrafter"/>
</dbReference>
<dbReference type="PANTHER" id="PTHR12121">
    <property type="entry name" value="CARBON CATABOLITE REPRESSOR PROTEIN 4"/>
    <property type="match status" value="1"/>
</dbReference>
<dbReference type="OrthoDB" id="276515at2759"/>
<accession>A0A7J6LI22</accession>
<feature type="domain" description="Endonuclease/exonuclease/phosphatase" evidence="1">
    <location>
        <begin position="315"/>
        <end position="444"/>
    </location>
</feature>